<dbReference type="InterPro" id="IPR051268">
    <property type="entry name" value="Type-I_R_enzyme_R_subunit"/>
</dbReference>
<dbReference type="SMART" id="SM00487">
    <property type="entry name" value="DEXDc"/>
    <property type="match status" value="1"/>
</dbReference>
<dbReference type="NCBIfam" id="TIGR00348">
    <property type="entry name" value="hsdR"/>
    <property type="match status" value="1"/>
</dbReference>
<dbReference type="Proteomes" id="UP000001349">
    <property type="component" value="Chromosome"/>
</dbReference>
<dbReference type="InterPro" id="IPR007409">
    <property type="entry name" value="Restrct_endonuc_type1_HsdR_N"/>
</dbReference>
<sequence length="1041" mass="120353">MTPENQIEKMFIDILTMRGNQWTYRGDIKTEIALWSNLRGHINRINLAALEGILLTDSEFEQIKNEFTRLTQTPFLAAVWLRGENGIAQIPIEREDISKGKITLTLFSNKDIAGGISSYEVVSQIVPTTEGRTTRGDVTLLINGLPIIHIELKNEVAKDGYRQAFKQIERYAQSGFFNGIYATVQIFIISNKVSTRYFARPRTNNDFESAKKFLFNWREQDNTPVEDLYDFTRKVLSIPMAHELISRFTILVDDKKNQKFVMVLRPYQIHAIKTIMQQAYSHKGGFVWHATGSGKTITSFVATKLLAQSAVSVSRTVMIVDRRDLDSQTKDEFSKFASEYNTGLSTGDATDNTLIVGINNRRELVHNFISKKNSNTIIVTTIQKLSHAIRDCAEAEVNKFEKLKGEHIVFIVDECHRAVSDKEMKAIKKFFPKSTWIGLTGTPIFEENKKQENGTYARTTFDQYGELLHAYTTKNAMDDKSVLDFQVEYHSLMSEDEETRLYLSKLSKKYPDDDPQIKLLSMTDAIDKEALLETSDYENDAYIEAMLKKIFRHQSILEKFRVIDGIPTMSAILTTHSIAQAKLIYHKLLVLKKTGELIIGNPLDERRRLNDPEFPRVAITYSVAENQDGIIDANNEISEIMEQYNAMFGTKYTDINLYNQNINKRLARKEAQYQKDGQWLDFVIVVDRLLTGFDAPTIQTLYVDRELRYQKLLQAFSRTNRTYPGKNIGMIVTFRKPKTMVANVRDAIKLFSNEERDWENLVPKQYAEVKQSFKVAYKNFEEAYKELAKDPENIKKQLSTIKTFQTLSKLEEAIKSYEEYEDEFDKFRNITQTISDELGNIENLKAEVKETFAEHNMGDEEIAELFKIEFSSDQRATLEEKIDSYYIAQLLRDIQKEDNKQRFDEIIKKKPPIVKVAYDEILGTLSDEQEVIDKVASHFKKLIGEIIAETAAVLKVSDDDLLVSFHEYRNDKVEVPYINVIIDKSSITQEEFERKFHKKFRERRRTIEAYWKATIEDKLLPLREELSNLAIELKKAEVTQS</sequence>
<comment type="similarity">
    <text evidence="2 11">Belongs to the HsdR family.</text>
</comment>
<protein>
    <recommendedName>
        <fullName evidence="11">Type I restriction enzyme endonuclease subunit</fullName>
        <shortName evidence="11">R protein</shortName>
        <ecNumber evidence="11">3.1.21.3</ecNumber>
    </recommendedName>
    <alternativeName>
        <fullName evidence="11">Type-1 restriction enzyme R protein</fullName>
    </alternativeName>
</protein>
<dbReference type="GO" id="GO:0005524">
    <property type="term" value="F:ATP binding"/>
    <property type="evidence" value="ECO:0007669"/>
    <property type="project" value="UniProtKB-KW"/>
</dbReference>
<keyword evidence="9 11" id="KW-0067">ATP-binding</keyword>
<evidence type="ECO:0000256" key="11">
    <source>
        <dbReference type="RuleBase" id="RU364115"/>
    </source>
</evidence>
<comment type="subunit">
    <text evidence="3 11">The type I restriction/modification system is composed of three polypeptides R, M and S.</text>
</comment>
<dbReference type="InterPro" id="IPR040980">
    <property type="entry name" value="SWI2_SNF2"/>
</dbReference>
<dbReference type="Pfam" id="PF18766">
    <property type="entry name" value="SWI2_SNF2"/>
    <property type="match status" value="1"/>
</dbReference>
<dbReference type="InterPro" id="IPR027417">
    <property type="entry name" value="P-loop_NTPase"/>
</dbReference>
<dbReference type="REBASE" id="19935">
    <property type="entry name" value="CceORF2725P"/>
</dbReference>
<dbReference type="EMBL" id="CP001348">
    <property type="protein sequence ID" value="ACL77037.1"/>
    <property type="molecule type" value="Genomic_DNA"/>
</dbReference>
<keyword evidence="5 11" id="KW-0547">Nucleotide-binding</keyword>
<dbReference type="InterPro" id="IPR022625">
    <property type="entry name" value="TypeI_RM_Rsu_C"/>
</dbReference>
<evidence type="ECO:0000256" key="1">
    <source>
        <dbReference type="ARBA" id="ARBA00000851"/>
    </source>
</evidence>
<dbReference type="InterPro" id="IPR014001">
    <property type="entry name" value="Helicase_ATP-bd"/>
</dbReference>
<evidence type="ECO:0000259" key="12">
    <source>
        <dbReference type="PROSITE" id="PS51192"/>
    </source>
</evidence>
<evidence type="ECO:0000256" key="4">
    <source>
        <dbReference type="ARBA" id="ARBA00022722"/>
    </source>
</evidence>
<dbReference type="Pfam" id="PF04313">
    <property type="entry name" value="HSDR_N"/>
    <property type="match status" value="1"/>
</dbReference>
<dbReference type="PANTHER" id="PTHR30195">
    <property type="entry name" value="TYPE I SITE-SPECIFIC DEOXYRIBONUCLEASE PROTEIN SUBUNIT M AND R"/>
    <property type="match status" value="1"/>
</dbReference>
<evidence type="ECO:0000256" key="2">
    <source>
        <dbReference type="ARBA" id="ARBA00008598"/>
    </source>
</evidence>
<name>B8I7G6_RUMCH</name>
<dbReference type="RefSeq" id="WP_015926109.1">
    <property type="nucleotide sequence ID" value="NC_011898.1"/>
</dbReference>
<dbReference type="STRING" id="394503.Ccel_2726"/>
<evidence type="ECO:0000256" key="5">
    <source>
        <dbReference type="ARBA" id="ARBA00022741"/>
    </source>
</evidence>
<dbReference type="Pfam" id="PF12008">
    <property type="entry name" value="EcoR124_C"/>
    <property type="match status" value="1"/>
</dbReference>
<organism evidence="13 14">
    <name type="scientific">Ruminiclostridium cellulolyticum (strain ATCC 35319 / DSM 5812 / JCM 6584 / H10)</name>
    <name type="common">Clostridium cellulolyticum</name>
    <dbReference type="NCBI Taxonomy" id="394503"/>
    <lineage>
        <taxon>Bacteria</taxon>
        <taxon>Bacillati</taxon>
        <taxon>Bacillota</taxon>
        <taxon>Clostridia</taxon>
        <taxon>Eubacteriales</taxon>
        <taxon>Oscillospiraceae</taxon>
        <taxon>Ruminiclostridium</taxon>
    </lineage>
</organism>
<dbReference type="GO" id="GO:0009035">
    <property type="term" value="F:type I site-specific deoxyribonuclease activity"/>
    <property type="evidence" value="ECO:0007669"/>
    <property type="project" value="UniProtKB-EC"/>
</dbReference>
<dbReference type="EC" id="3.1.21.3" evidence="11"/>
<dbReference type="PROSITE" id="PS51192">
    <property type="entry name" value="HELICASE_ATP_BIND_1"/>
    <property type="match status" value="1"/>
</dbReference>
<keyword evidence="8 11" id="KW-0378">Hydrolase</keyword>
<keyword evidence="6 11" id="KW-0680">Restriction system</keyword>
<proteinExistence type="inferred from homology"/>
<evidence type="ECO:0000256" key="8">
    <source>
        <dbReference type="ARBA" id="ARBA00022801"/>
    </source>
</evidence>
<dbReference type="Gene3D" id="3.90.1570.50">
    <property type="match status" value="1"/>
</dbReference>
<dbReference type="CDD" id="cd22332">
    <property type="entry name" value="HsdR_N"/>
    <property type="match status" value="1"/>
</dbReference>
<feature type="domain" description="Helicase ATP-binding" evidence="12">
    <location>
        <begin position="276"/>
        <end position="461"/>
    </location>
</feature>
<evidence type="ECO:0000313" key="14">
    <source>
        <dbReference type="Proteomes" id="UP000001349"/>
    </source>
</evidence>
<dbReference type="Pfam" id="PF22679">
    <property type="entry name" value="T1R_D3-like"/>
    <property type="match status" value="1"/>
</dbReference>
<dbReference type="OrthoDB" id="9758243at2"/>
<keyword evidence="4" id="KW-0540">Nuclease</keyword>
<dbReference type="Gene3D" id="3.40.50.300">
    <property type="entry name" value="P-loop containing nucleotide triphosphate hydrolases"/>
    <property type="match status" value="2"/>
</dbReference>
<dbReference type="GO" id="GO:0003677">
    <property type="term" value="F:DNA binding"/>
    <property type="evidence" value="ECO:0007669"/>
    <property type="project" value="UniProtKB-KW"/>
</dbReference>
<dbReference type="GO" id="GO:0009307">
    <property type="term" value="P:DNA restriction-modification system"/>
    <property type="evidence" value="ECO:0007669"/>
    <property type="project" value="UniProtKB-KW"/>
</dbReference>
<gene>
    <name evidence="13" type="ordered locus">Ccel_2726</name>
</gene>
<dbReference type="CDD" id="cd18800">
    <property type="entry name" value="SF2_C_EcoR124I-like"/>
    <property type="match status" value="1"/>
</dbReference>
<dbReference type="SUPFAM" id="SSF52540">
    <property type="entry name" value="P-loop containing nucleoside triphosphate hydrolases"/>
    <property type="match status" value="2"/>
</dbReference>
<keyword evidence="14" id="KW-1185">Reference proteome</keyword>
<comment type="function">
    <text evidence="11">Subunit R is required for both nuclease and ATPase activities, but not for modification.</text>
</comment>
<comment type="catalytic activity">
    <reaction evidence="1 11">
        <text>Endonucleolytic cleavage of DNA to give random double-stranded fragments with terminal 5'-phosphates, ATP is simultaneously hydrolyzed.</text>
        <dbReference type="EC" id="3.1.21.3"/>
    </reaction>
</comment>
<evidence type="ECO:0000256" key="6">
    <source>
        <dbReference type="ARBA" id="ARBA00022747"/>
    </source>
</evidence>
<accession>B8I7G6</accession>
<dbReference type="HOGENOM" id="CLU_004848_2_0_9"/>
<reference evidence="13 14" key="1">
    <citation type="submission" date="2009-01" db="EMBL/GenBank/DDBJ databases">
        <title>Complete sequence of Clostridium cellulolyticum H10.</title>
        <authorList>
            <consortium name="US DOE Joint Genome Institute"/>
            <person name="Lucas S."/>
            <person name="Copeland A."/>
            <person name="Lapidus A."/>
            <person name="Glavina del Rio T."/>
            <person name="Dalin E."/>
            <person name="Tice H."/>
            <person name="Bruce D."/>
            <person name="Goodwin L."/>
            <person name="Pitluck S."/>
            <person name="Chertkov O."/>
            <person name="Saunders E."/>
            <person name="Brettin T."/>
            <person name="Detter J.C."/>
            <person name="Han C."/>
            <person name="Larimer F."/>
            <person name="Land M."/>
            <person name="Hauser L."/>
            <person name="Kyrpides N."/>
            <person name="Ivanova N."/>
            <person name="Zhou J."/>
            <person name="Richardson P."/>
        </authorList>
    </citation>
    <scope>NUCLEOTIDE SEQUENCE [LARGE SCALE GENOMIC DNA]</scope>
    <source>
        <strain evidence="14">ATCC 35319 / DSM 5812 / JCM 6584 / H10</strain>
    </source>
</reference>
<evidence type="ECO:0000256" key="9">
    <source>
        <dbReference type="ARBA" id="ARBA00022840"/>
    </source>
</evidence>
<dbReference type="InterPro" id="IPR055180">
    <property type="entry name" value="HsdR_RecA-like_helicase_dom_2"/>
</dbReference>
<dbReference type="KEGG" id="cce:Ccel_2726"/>
<dbReference type="InterPro" id="IPR004473">
    <property type="entry name" value="Restrct_endonuc_typeI_HsdR"/>
</dbReference>
<evidence type="ECO:0000256" key="7">
    <source>
        <dbReference type="ARBA" id="ARBA00022759"/>
    </source>
</evidence>
<evidence type="ECO:0000256" key="3">
    <source>
        <dbReference type="ARBA" id="ARBA00011296"/>
    </source>
</evidence>
<evidence type="ECO:0000313" key="13">
    <source>
        <dbReference type="EMBL" id="ACL77037.1"/>
    </source>
</evidence>
<dbReference type="PANTHER" id="PTHR30195:SF16">
    <property type="entry name" value="TYPE I RESTRICTION ENZYME ENDONUCLEASE SUBUNIT"/>
    <property type="match status" value="1"/>
</dbReference>
<keyword evidence="10 11" id="KW-0238">DNA-binding</keyword>
<evidence type="ECO:0000256" key="10">
    <source>
        <dbReference type="ARBA" id="ARBA00023125"/>
    </source>
</evidence>
<dbReference type="eggNOG" id="COG0610">
    <property type="taxonomic scope" value="Bacteria"/>
</dbReference>
<dbReference type="AlphaFoldDB" id="B8I7G6"/>
<keyword evidence="7" id="KW-0255">Endonuclease</keyword>